<proteinExistence type="predicted"/>
<dbReference type="EMBL" id="CP086322">
    <property type="protein sequence ID" value="UQA97410.1"/>
    <property type="molecule type" value="Genomic_DNA"/>
</dbReference>
<gene>
    <name evidence="1" type="ORF">K9S39_41095</name>
</gene>
<dbReference type="RefSeq" id="WP_248868338.1">
    <property type="nucleotide sequence ID" value="NZ_CP086322.1"/>
</dbReference>
<keyword evidence="2" id="KW-1185">Reference proteome</keyword>
<reference evidence="1" key="1">
    <citation type="submission" date="2021-10" db="EMBL/GenBank/DDBJ databases">
        <title>Streptomyces nigrumlapis sp.nov.,an antimicrobial producing actinobacterium isolated from Black Gobi rocks.</title>
        <authorList>
            <person name="Wen Y."/>
            <person name="Zhang W."/>
            <person name="Liu X.G."/>
        </authorList>
    </citation>
    <scope>NUCLEOTIDE SEQUENCE</scope>
    <source>
        <strain evidence="1">ST13-2-2</strain>
    </source>
</reference>
<sequence>MPLTCVGLVSCEQSIASLTTAWLEAAAPFEPPGRGLRISPDRVAALERRQRKTQELYEELACSAHGR</sequence>
<accession>A0ABY4MIE8</accession>
<protein>
    <submittedName>
        <fullName evidence="1">Uncharacterized protein</fullName>
    </submittedName>
</protein>
<dbReference type="Proteomes" id="UP000830115">
    <property type="component" value="Chromosome"/>
</dbReference>
<name>A0ABY4MIE8_9ACTN</name>
<organism evidence="1 2">
    <name type="scientific">Streptomyces halobius</name>
    <dbReference type="NCBI Taxonomy" id="2879846"/>
    <lineage>
        <taxon>Bacteria</taxon>
        <taxon>Bacillati</taxon>
        <taxon>Actinomycetota</taxon>
        <taxon>Actinomycetes</taxon>
        <taxon>Kitasatosporales</taxon>
        <taxon>Streptomycetaceae</taxon>
        <taxon>Streptomyces</taxon>
    </lineage>
</organism>
<evidence type="ECO:0000313" key="1">
    <source>
        <dbReference type="EMBL" id="UQA97410.1"/>
    </source>
</evidence>
<evidence type="ECO:0000313" key="2">
    <source>
        <dbReference type="Proteomes" id="UP000830115"/>
    </source>
</evidence>